<dbReference type="SUPFAM" id="SSF51735">
    <property type="entry name" value="NAD(P)-binding Rossmann-fold domains"/>
    <property type="match status" value="1"/>
</dbReference>
<keyword evidence="1" id="KW-0560">Oxidoreductase</keyword>
<comment type="caution">
    <text evidence="2">The sequence shown here is derived from an EMBL/GenBank/DDBJ whole genome shotgun (WGS) entry which is preliminary data.</text>
</comment>
<accession>A0A4S4FGH1</accession>
<evidence type="ECO:0000313" key="2">
    <source>
        <dbReference type="EMBL" id="THG28804.1"/>
    </source>
</evidence>
<sequence>MTGRTVIITGGSSGIGAAAARALSALGAQIAVVGRNPARTQQVADSVGGNAFLADFGKLAAVRELADELLERYPDIHVLADNAGGMQRTRALTADRNERTVQETHLSGMLLTSLLLPRISQTATRSPEGSVRIVQTASAANLMGRISLDDLDTLSGPWADGWRAYGRAKLANILFAQELARRTEGTGVRVYSFHPGLVRTRFGSGAWSMSVLSAVTFGHYGLSAEQGAEPLVRLASADRITEPSGTYWDRLKPNGLTAPQAKDAAFARAFWKASEARLVPR</sequence>
<dbReference type="Pfam" id="PF00106">
    <property type="entry name" value="adh_short"/>
    <property type="match status" value="1"/>
</dbReference>
<gene>
    <name evidence="2" type="ORF">E6C64_17390</name>
</gene>
<dbReference type="AlphaFoldDB" id="A0A4S4FGH1"/>
<dbReference type="PANTHER" id="PTHR43157:SF31">
    <property type="entry name" value="PHOSPHATIDYLINOSITOL-GLYCAN BIOSYNTHESIS CLASS F PROTEIN"/>
    <property type="match status" value="1"/>
</dbReference>
<dbReference type="Gene3D" id="3.40.50.720">
    <property type="entry name" value="NAD(P)-binding Rossmann-like Domain"/>
    <property type="match status" value="1"/>
</dbReference>
<proteinExistence type="predicted"/>
<protein>
    <submittedName>
        <fullName evidence="2">SDR family NAD(P)-dependent oxidoreductase</fullName>
    </submittedName>
</protein>
<dbReference type="EMBL" id="SSSM01000006">
    <property type="protein sequence ID" value="THG28804.1"/>
    <property type="molecule type" value="Genomic_DNA"/>
</dbReference>
<dbReference type="GO" id="GO:0016491">
    <property type="term" value="F:oxidoreductase activity"/>
    <property type="evidence" value="ECO:0007669"/>
    <property type="project" value="UniProtKB-KW"/>
</dbReference>
<dbReference type="OrthoDB" id="3237043at2"/>
<evidence type="ECO:0000256" key="1">
    <source>
        <dbReference type="ARBA" id="ARBA00023002"/>
    </source>
</evidence>
<dbReference type="PANTHER" id="PTHR43157">
    <property type="entry name" value="PHOSPHATIDYLINOSITOL-GLYCAN BIOSYNTHESIS CLASS F PROTEIN-RELATED"/>
    <property type="match status" value="1"/>
</dbReference>
<dbReference type="Proteomes" id="UP000309133">
    <property type="component" value="Unassembled WGS sequence"/>
</dbReference>
<dbReference type="InterPro" id="IPR002347">
    <property type="entry name" value="SDR_fam"/>
</dbReference>
<dbReference type="PRINTS" id="PR00081">
    <property type="entry name" value="GDHRDH"/>
</dbReference>
<reference evidence="2 3" key="1">
    <citation type="submission" date="2019-04" db="EMBL/GenBank/DDBJ databases">
        <authorList>
            <person name="Jiang L."/>
        </authorList>
    </citation>
    <scope>NUCLEOTIDE SEQUENCE [LARGE SCALE GENOMIC DNA]</scope>
    <source>
        <strain evidence="2 3">YIM 131853</strain>
    </source>
</reference>
<evidence type="ECO:0000313" key="3">
    <source>
        <dbReference type="Proteomes" id="UP000309133"/>
    </source>
</evidence>
<name>A0A4S4FGH1_9MICO</name>
<keyword evidence="3" id="KW-1185">Reference proteome</keyword>
<dbReference type="InterPro" id="IPR036291">
    <property type="entry name" value="NAD(P)-bd_dom_sf"/>
</dbReference>
<organism evidence="2 3">
    <name type="scientific">Naasia lichenicola</name>
    <dbReference type="NCBI Taxonomy" id="2565933"/>
    <lineage>
        <taxon>Bacteria</taxon>
        <taxon>Bacillati</taxon>
        <taxon>Actinomycetota</taxon>
        <taxon>Actinomycetes</taxon>
        <taxon>Micrococcales</taxon>
        <taxon>Microbacteriaceae</taxon>
        <taxon>Naasia</taxon>
    </lineage>
</organism>